<feature type="region of interest" description="Disordered" evidence="2">
    <location>
        <begin position="92"/>
        <end position="118"/>
    </location>
</feature>
<feature type="coiled-coil region" evidence="1">
    <location>
        <begin position="178"/>
        <end position="212"/>
    </location>
</feature>
<dbReference type="EMBL" id="KZ819411">
    <property type="protein sequence ID" value="PWN40637.1"/>
    <property type="molecule type" value="Genomic_DNA"/>
</dbReference>
<keyword evidence="4" id="KW-1185">Reference proteome</keyword>
<organism evidence="3 4">
    <name type="scientific">Ceraceosorus guamensis</name>
    <dbReference type="NCBI Taxonomy" id="1522189"/>
    <lineage>
        <taxon>Eukaryota</taxon>
        <taxon>Fungi</taxon>
        <taxon>Dikarya</taxon>
        <taxon>Basidiomycota</taxon>
        <taxon>Ustilaginomycotina</taxon>
        <taxon>Exobasidiomycetes</taxon>
        <taxon>Ceraceosorales</taxon>
        <taxon>Ceraceosoraceae</taxon>
        <taxon>Ceraceosorus</taxon>
    </lineage>
</organism>
<dbReference type="AlphaFoldDB" id="A0A316VSS4"/>
<evidence type="ECO:0000256" key="2">
    <source>
        <dbReference type="SAM" id="MobiDB-lite"/>
    </source>
</evidence>
<dbReference type="RefSeq" id="XP_025367797.1">
    <property type="nucleotide sequence ID" value="XM_025515256.1"/>
</dbReference>
<proteinExistence type="predicted"/>
<feature type="compositionally biased region" description="Polar residues" evidence="2">
    <location>
        <begin position="94"/>
        <end position="118"/>
    </location>
</feature>
<dbReference type="GeneID" id="37037126"/>
<evidence type="ECO:0000313" key="3">
    <source>
        <dbReference type="EMBL" id="PWN40637.1"/>
    </source>
</evidence>
<gene>
    <name evidence="3" type="ORF">IE81DRAFT_331494</name>
</gene>
<protein>
    <submittedName>
        <fullName evidence="3">Uncharacterized protein</fullName>
    </submittedName>
</protein>
<sequence>MAKNANQFNPFQWPCFLLNKPNQHYVCKARAVMTLQGLAQHGQQYPCDLGWCLLQQSVLELSAKGFVAHASYVGCCHRVLLGPSAAQTCAAEDSGQTNEDGLQSHSNSSPFTQETSQATAKPFQLNPVVITDPTNKRLNTASQALLHLCAQLPYGPETANQWIYERLYQLLTEEHPELTALRAEVAGLRQRLDVAEGKLEKARQRQDKKKQVKKHLAVSMKRCMMDYLRPQACWESLASYVRCCHRSGNGLFIARMAPLGQHSEIQPTIITVPEEPKLFKLKTKHRANELGPCLVNAEVNLGCLKALVRLCKFLLKRSNILCLRMRELQRIWAQFFVGSSNGSAINPPSMTAPAELLLQGSSVSKAKSTSLSSSVLTPRHCSLDPGVFLAPPYKGAKAKVALDYKQWTLHAGTLQVNNQATYS</sequence>
<reference evidence="3 4" key="1">
    <citation type="journal article" date="2018" name="Mol. Biol. Evol.">
        <title>Broad Genomic Sampling Reveals a Smut Pathogenic Ancestry of the Fungal Clade Ustilaginomycotina.</title>
        <authorList>
            <person name="Kijpornyongpan T."/>
            <person name="Mondo S.J."/>
            <person name="Barry K."/>
            <person name="Sandor L."/>
            <person name="Lee J."/>
            <person name="Lipzen A."/>
            <person name="Pangilinan J."/>
            <person name="LaButti K."/>
            <person name="Hainaut M."/>
            <person name="Henrissat B."/>
            <person name="Grigoriev I.V."/>
            <person name="Spatafora J.W."/>
            <person name="Aime M.C."/>
        </authorList>
    </citation>
    <scope>NUCLEOTIDE SEQUENCE [LARGE SCALE GENOMIC DNA]</scope>
    <source>
        <strain evidence="3 4">MCA 4658</strain>
    </source>
</reference>
<name>A0A316VSS4_9BASI</name>
<evidence type="ECO:0000313" key="4">
    <source>
        <dbReference type="Proteomes" id="UP000245783"/>
    </source>
</evidence>
<evidence type="ECO:0000256" key="1">
    <source>
        <dbReference type="SAM" id="Coils"/>
    </source>
</evidence>
<dbReference type="InParanoid" id="A0A316VSS4"/>
<dbReference type="Proteomes" id="UP000245783">
    <property type="component" value="Unassembled WGS sequence"/>
</dbReference>
<keyword evidence="1" id="KW-0175">Coiled coil</keyword>
<accession>A0A316VSS4</accession>